<dbReference type="RefSeq" id="WP_006499968.1">
    <property type="nucleotide sequence ID" value="NZ_CABFNH010000005.1"/>
</dbReference>
<feature type="compositionally biased region" description="Basic and acidic residues" evidence="1">
    <location>
        <begin position="34"/>
        <end position="43"/>
    </location>
</feature>
<feature type="region of interest" description="Disordered" evidence="1">
    <location>
        <begin position="1"/>
        <end position="43"/>
    </location>
</feature>
<feature type="compositionally biased region" description="Basic and acidic residues" evidence="1">
    <location>
        <begin position="1"/>
        <end position="21"/>
    </location>
</feature>
<name>A0A508YM57_LIMMU</name>
<evidence type="ECO:0000313" key="3">
    <source>
        <dbReference type="EMBL" id="VTZ88679.1"/>
    </source>
</evidence>
<dbReference type="Proteomes" id="UP001218021">
    <property type="component" value="Unassembled WGS sequence"/>
</dbReference>
<evidence type="ECO:0000313" key="4">
    <source>
        <dbReference type="Proteomes" id="UP000365705"/>
    </source>
</evidence>
<dbReference type="Proteomes" id="UP000365705">
    <property type="component" value="Unassembled WGS sequence"/>
</dbReference>
<evidence type="ECO:0000256" key="1">
    <source>
        <dbReference type="SAM" id="MobiDB-lite"/>
    </source>
</evidence>
<dbReference type="GeneID" id="93263510"/>
<reference evidence="3 4" key="1">
    <citation type="submission" date="2019-06" db="EMBL/GenBank/DDBJ databases">
        <authorList>
            <person name="Rodrigo-Torres L."/>
            <person name="Arahal R. D."/>
            <person name="Lucena T."/>
        </authorList>
    </citation>
    <scope>NUCLEOTIDE SEQUENCE [LARGE SCALE GENOMIC DNA]</scope>
    <source>
        <strain evidence="3 4">INIA P508</strain>
    </source>
</reference>
<reference evidence="2" key="2">
    <citation type="submission" date="2023-01" db="EMBL/GenBank/DDBJ databases">
        <title>Genome analysis of 13 Lactobacillus isolated from gut of wild boar.</title>
        <authorList>
            <person name="Papp P."/>
            <person name="Libisch B."/>
            <person name="Nagy T."/>
            <person name="Olasz F."/>
        </authorList>
    </citation>
    <scope>NUCLEOTIDE SEQUENCE</scope>
    <source>
        <strain evidence="2">F108</strain>
    </source>
</reference>
<sequence length="43" mass="4837">MARKLSKQERKEMARKAMEKRGNKKPSGSGFAKLDADAKKLSE</sequence>
<evidence type="ECO:0000313" key="2">
    <source>
        <dbReference type="EMBL" id="MDC2827812.1"/>
    </source>
</evidence>
<dbReference type="EMBL" id="CABFNH010000005">
    <property type="protein sequence ID" value="VTZ88679.1"/>
    <property type="molecule type" value="Genomic_DNA"/>
</dbReference>
<dbReference type="EMBL" id="JAQOND010000025">
    <property type="protein sequence ID" value="MDC2827812.1"/>
    <property type="molecule type" value="Genomic_DNA"/>
</dbReference>
<proteinExistence type="predicted"/>
<dbReference type="AlphaFoldDB" id="A0A508YM57"/>
<organism evidence="3 4">
    <name type="scientific">Limosilactobacillus mucosae</name>
    <name type="common">Lactobacillus mucosae</name>
    <dbReference type="NCBI Taxonomy" id="97478"/>
    <lineage>
        <taxon>Bacteria</taxon>
        <taxon>Bacillati</taxon>
        <taxon>Bacillota</taxon>
        <taxon>Bacilli</taxon>
        <taxon>Lactobacillales</taxon>
        <taxon>Lactobacillaceae</taxon>
        <taxon>Limosilactobacillus</taxon>
    </lineage>
</organism>
<protein>
    <submittedName>
        <fullName evidence="3">Uncharacterized protein</fullName>
    </submittedName>
</protein>
<gene>
    <name evidence="3" type="ORF">LMUP508_00448</name>
    <name evidence="2" type="ORF">PO158_05885</name>
</gene>
<accession>A0A508YM57</accession>